<sequence>MDSLSCLLVCPLLEIHDNPHAACSVWTLGFQMVEPAEHSIPSSIHNTDPGVATQLHAPVYPQLAAANGNCTQRLSFLGQVPEMDLIKPGIHMESHFSTSCGVYQDQTLCYRPEL</sequence>
<reference evidence="2" key="2">
    <citation type="journal article" date="2013" name="Nat. Commun.">
        <title>Genome of the Chinese tree shrew.</title>
        <authorList>
            <person name="Fan Y."/>
            <person name="Huang Z.Y."/>
            <person name="Cao C.C."/>
            <person name="Chen C.S."/>
            <person name="Chen Y.X."/>
            <person name="Fan D.D."/>
            <person name="He J."/>
            <person name="Hou H.L."/>
            <person name="Hu L."/>
            <person name="Hu X.T."/>
            <person name="Jiang X.T."/>
            <person name="Lai R."/>
            <person name="Lang Y.S."/>
            <person name="Liang B."/>
            <person name="Liao S.G."/>
            <person name="Mu D."/>
            <person name="Ma Y.Y."/>
            <person name="Niu Y.Y."/>
            <person name="Sun X.Q."/>
            <person name="Xia J.Q."/>
            <person name="Xiao J."/>
            <person name="Xiong Z.Q."/>
            <person name="Xu L."/>
            <person name="Yang L."/>
            <person name="Zhang Y."/>
            <person name="Zhao W."/>
            <person name="Zhao X.D."/>
            <person name="Zheng Y.T."/>
            <person name="Zhou J.M."/>
            <person name="Zhu Y.B."/>
            <person name="Zhang G.J."/>
            <person name="Wang J."/>
            <person name="Yao Y.G."/>
        </authorList>
    </citation>
    <scope>NUCLEOTIDE SEQUENCE [LARGE SCALE GENOMIC DNA]</scope>
</reference>
<evidence type="ECO:0000313" key="2">
    <source>
        <dbReference type="Proteomes" id="UP000011518"/>
    </source>
</evidence>
<protein>
    <submittedName>
        <fullName evidence="1">Uncharacterized protein</fullName>
    </submittedName>
</protein>
<gene>
    <name evidence="1" type="ORF">TREES_T100010520</name>
</gene>
<keyword evidence="2" id="KW-1185">Reference proteome</keyword>
<dbReference type="AlphaFoldDB" id="L9LA56"/>
<proteinExistence type="predicted"/>
<dbReference type="Proteomes" id="UP000011518">
    <property type="component" value="Unassembled WGS sequence"/>
</dbReference>
<accession>L9LA56</accession>
<evidence type="ECO:0000313" key="1">
    <source>
        <dbReference type="EMBL" id="ELW71975.1"/>
    </source>
</evidence>
<name>L9LA56_TUPCH</name>
<dbReference type="InParanoid" id="L9LA56"/>
<reference evidence="2" key="1">
    <citation type="submission" date="2012-07" db="EMBL/GenBank/DDBJ databases">
        <title>Genome of the Chinese tree shrew, a rising model animal genetically related to primates.</title>
        <authorList>
            <person name="Zhang G."/>
            <person name="Fan Y."/>
            <person name="Yao Y."/>
            <person name="Huang Z."/>
        </authorList>
    </citation>
    <scope>NUCLEOTIDE SEQUENCE [LARGE SCALE GENOMIC DNA]</scope>
</reference>
<organism evidence="1 2">
    <name type="scientific">Tupaia chinensis</name>
    <name type="common">Chinese tree shrew</name>
    <name type="synonym">Tupaia belangeri chinensis</name>
    <dbReference type="NCBI Taxonomy" id="246437"/>
    <lineage>
        <taxon>Eukaryota</taxon>
        <taxon>Metazoa</taxon>
        <taxon>Chordata</taxon>
        <taxon>Craniata</taxon>
        <taxon>Vertebrata</taxon>
        <taxon>Euteleostomi</taxon>
        <taxon>Mammalia</taxon>
        <taxon>Eutheria</taxon>
        <taxon>Euarchontoglires</taxon>
        <taxon>Scandentia</taxon>
        <taxon>Tupaiidae</taxon>
        <taxon>Tupaia</taxon>
    </lineage>
</organism>
<dbReference type="EMBL" id="KB320451">
    <property type="protein sequence ID" value="ELW71975.1"/>
    <property type="molecule type" value="Genomic_DNA"/>
</dbReference>